<evidence type="ECO:0008006" key="4">
    <source>
        <dbReference type="Google" id="ProtNLM"/>
    </source>
</evidence>
<dbReference type="RefSeq" id="WP_124223463.1">
    <property type="nucleotide sequence ID" value="NZ_RKRF01000013.1"/>
</dbReference>
<keyword evidence="3" id="KW-1185">Reference proteome</keyword>
<dbReference type="Gene3D" id="3.30.420.60">
    <property type="entry name" value="eRF1 domain 2"/>
    <property type="match status" value="1"/>
</dbReference>
<comment type="caution">
    <text evidence="2">The sequence shown here is derived from an EMBL/GenBank/DDBJ whole genome shotgun (WGS) entry which is preliminary data.</text>
</comment>
<dbReference type="Pfam" id="PF18846">
    <property type="entry name" value="baeRF_family5"/>
    <property type="match status" value="1"/>
</dbReference>
<evidence type="ECO:0000313" key="2">
    <source>
        <dbReference type="EMBL" id="RPF50306.1"/>
    </source>
</evidence>
<dbReference type="InterPro" id="IPR040983">
    <property type="entry name" value="Bact_RF_family5"/>
</dbReference>
<protein>
    <recommendedName>
        <fullName evidence="4">Protein required for attachment to host cells</fullName>
    </recommendedName>
</protein>
<dbReference type="InterPro" id="IPR042226">
    <property type="entry name" value="eFR1_2_sf"/>
</dbReference>
<evidence type="ECO:0000256" key="1">
    <source>
        <dbReference type="SAM" id="MobiDB-lite"/>
    </source>
</evidence>
<accession>A0A3N5AYH4</accession>
<gene>
    <name evidence="2" type="ORF">EDC24_2741</name>
</gene>
<evidence type="ECO:0000313" key="3">
    <source>
        <dbReference type="Proteomes" id="UP000276443"/>
    </source>
</evidence>
<name>A0A3N5AYH4_9BACI</name>
<dbReference type="Proteomes" id="UP000276443">
    <property type="component" value="Unassembled WGS sequence"/>
</dbReference>
<feature type="region of interest" description="Disordered" evidence="1">
    <location>
        <begin position="171"/>
        <end position="195"/>
    </location>
</feature>
<organism evidence="2 3">
    <name type="scientific">Aquisalibacillus elongatus</name>
    <dbReference type="NCBI Taxonomy" id="485577"/>
    <lineage>
        <taxon>Bacteria</taxon>
        <taxon>Bacillati</taxon>
        <taxon>Bacillota</taxon>
        <taxon>Bacilli</taxon>
        <taxon>Bacillales</taxon>
        <taxon>Bacillaceae</taxon>
        <taxon>Aquisalibacillus</taxon>
    </lineage>
</organism>
<reference evidence="2 3" key="1">
    <citation type="submission" date="2018-11" db="EMBL/GenBank/DDBJ databases">
        <title>Genomic Encyclopedia of Type Strains, Phase IV (KMG-IV): sequencing the most valuable type-strain genomes for metagenomic binning, comparative biology and taxonomic classification.</title>
        <authorList>
            <person name="Goeker M."/>
        </authorList>
    </citation>
    <scope>NUCLEOTIDE SEQUENCE [LARGE SCALE GENOMIC DNA]</scope>
    <source>
        <strain evidence="2 3">DSM 18090</strain>
    </source>
</reference>
<dbReference type="EMBL" id="RKRF01000013">
    <property type="protein sequence ID" value="RPF50306.1"/>
    <property type="molecule type" value="Genomic_DNA"/>
</dbReference>
<sequence>MDLKKWINKLENYYTEKPNRVFTMYLNTDPADPANQGGEWRLHLKNGLNNFETYMKEDGDSDEKRNFWAVKEKVQNFMEENVQNLKKSVIIFATADEDVWLAEILQMPVKTEFYWEDEPRLEQLKELHESFPKTGIILTQKNQVKFIDAELGSVKETGVYELDLDTEDWRQHQGPHKADANLGSGGAKSSQKDELAERFSENRARWYKSIAPKLDKVAKNRDWDQIYLVGESDEVNDLESHMNKQIQDKINKNLLDQEETKVLNEVV</sequence>
<proteinExistence type="predicted"/>
<dbReference type="OrthoDB" id="5241360at2"/>
<dbReference type="AlphaFoldDB" id="A0A3N5AYH4"/>